<proteinExistence type="predicted"/>
<reference evidence="1" key="1">
    <citation type="submission" date="2020-08" db="EMBL/GenBank/DDBJ databases">
        <title>Multicomponent nature underlies the extraordinary mechanical properties of spider dragline silk.</title>
        <authorList>
            <person name="Kono N."/>
            <person name="Nakamura H."/>
            <person name="Mori M."/>
            <person name="Yoshida Y."/>
            <person name="Ohtoshi R."/>
            <person name="Malay A.D."/>
            <person name="Moran D.A.P."/>
            <person name="Tomita M."/>
            <person name="Numata K."/>
            <person name="Arakawa K."/>
        </authorList>
    </citation>
    <scope>NUCLEOTIDE SEQUENCE</scope>
</reference>
<name>A0A8X7C5T6_9ARAC</name>
<evidence type="ECO:0000313" key="2">
    <source>
        <dbReference type="Proteomes" id="UP000886998"/>
    </source>
</evidence>
<dbReference type="AlphaFoldDB" id="A0A8X7C5T6"/>
<protein>
    <submittedName>
        <fullName evidence="1">Uncharacterized protein</fullName>
    </submittedName>
</protein>
<accession>A0A8X7C5T6</accession>
<gene>
    <name evidence="1" type="ORF">TNIN_194341</name>
</gene>
<comment type="caution">
    <text evidence="1">The sequence shown here is derived from an EMBL/GenBank/DDBJ whole genome shotgun (WGS) entry which is preliminary data.</text>
</comment>
<keyword evidence="2" id="KW-1185">Reference proteome</keyword>
<dbReference type="Proteomes" id="UP000886998">
    <property type="component" value="Unassembled WGS sequence"/>
</dbReference>
<evidence type="ECO:0000313" key="1">
    <source>
        <dbReference type="EMBL" id="GFY54647.1"/>
    </source>
</evidence>
<sequence>MPVRDGEYRRLAKRGEIILGTYVNHLRMWMTPDFLWIAYSLELSSIGRFWVYLKHQIPPCSLYTGFGGDCLRFMDPSASGQHLTSNRLNAVLCWTCIAAGSAVKFEV</sequence>
<organism evidence="1 2">
    <name type="scientific">Trichonephila inaurata madagascariensis</name>
    <dbReference type="NCBI Taxonomy" id="2747483"/>
    <lineage>
        <taxon>Eukaryota</taxon>
        <taxon>Metazoa</taxon>
        <taxon>Ecdysozoa</taxon>
        <taxon>Arthropoda</taxon>
        <taxon>Chelicerata</taxon>
        <taxon>Arachnida</taxon>
        <taxon>Araneae</taxon>
        <taxon>Araneomorphae</taxon>
        <taxon>Entelegynae</taxon>
        <taxon>Araneoidea</taxon>
        <taxon>Nephilidae</taxon>
        <taxon>Trichonephila</taxon>
        <taxon>Trichonephila inaurata</taxon>
    </lineage>
</organism>
<dbReference type="OrthoDB" id="10574186at2759"/>
<dbReference type="EMBL" id="BMAV01009971">
    <property type="protein sequence ID" value="GFY54647.1"/>
    <property type="molecule type" value="Genomic_DNA"/>
</dbReference>